<dbReference type="GeneTree" id="ENSGT00990000203761"/>
<feature type="signal peptide" evidence="1">
    <location>
        <begin position="1"/>
        <end position="21"/>
    </location>
</feature>
<dbReference type="SMART" id="SM00409">
    <property type="entry name" value="IG"/>
    <property type="match status" value="1"/>
</dbReference>
<dbReference type="InterPro" id="IPR036179">
    <property type="entry name" value="Ig-like_dom_sf"/>
</dbReference>
<dbReference type="InParanoid" id="A0A669EC70"/>
<reference evidence="4" key="1">
    <citation type="submission" date="2012-01" db="EMBL/GenBank/DDBJ databases">
        <title>The Genome Sequence of Oreochromis niloticus (Nile Tilapia).</title>
        <authorList>
            <consortium name="Broad Institute Genome Assembly Team"/>
            <consortium name="Broad Institute Sequencing Platform"/>
            <person name="Di Palma F."/>
            <person name="Johnson J."/>
            <person name="Lander E.S."/>
            <person name="Lindblad-Toh K."/>
        </authorList>
    </citation>
    <scope>NUCLEOTIDE SEQUENCE [LARGE SCALE GENOMIC DNA]</scope>
</reference>
<dbReference type="OMA" id="LCAEECQ"/>
<accession>A0A669EC70</accession>
<keyword evidence="4" id="KW-1185">Reference proteome</keyword>
<protein>
    <recommendedName>
        <fullName evidence="2">Ig-like domain-containing protein</fullName>
    </recommendedName>
</protein>
<keyword evidence="1" id="KW-0732">Signal</keyword>
<sequence length="262" mass="29230">MYTYLLGVICFVCIFQAGLCAEECQLSILAKRDMDYVPEGDSLSLSCVVQHCGNNWTAAWMWENSTYDFRKPVKESERHHLTNKTISASQTKLFLNIQSVNQSDEGSYGCMVVWDTGVSENGHRTHVNITAALITGPSPRKLLHRVLICACALLCLPIILELARCLSSEVKPQPLPRAQVIYEVPYATQPTILAPQPPPRCPVPQKCKAYPPKAPPKVKRKPEVSERTVLKQSLNIVNSLTGLQLLNCPPSPPPPYFSHCYR</sequence>
<dbReference type="Ensembl" id="ENSONIT00000036265.1">
    <property type="protein sequence ID" value="ENSONIP00000070605.1"/>
    <property type="gene ID" value="ENSONIG00000040973.1"/>
</dbReference>
<evidence type="ECO:0000313" key="3">
    <source>
        <dbReference type="Ensembl" id="ENSONIP00000070605.1"/>
    </source>
</evidence>
<name>A0A669EC70_ORENI</name>
<feature type="domain" description="Ig-like" evidence="2">
    <location>
        <begin position="37"/>
        <end position="130"/>
    </location>
</feature>
<dbReference type="PROSITE" id="PS50835">
    <property type="entry name" value="IG_LIKE"/>
    <property type="match status" value="1"/>
</dbReference>
<proteinExistence type="predicted"/>
<dbReference type="AlphaFoldDB" id="A0A669EC70"/>
<evidence type="ECO:0000256" key="1">
    <source>
        <dbReference type="SAM" id="SignalP"/>
    </source>
</evidence>
<dbReference type="SUPFAM" id="SSF48726">
    <property type="entry name" value="Immunoglobulin"/>
    <property type="match status" value="1"/>
</dbReference>
<feature type="chain" id="PRO_5025500496" description="Ig-like domain-containing protein" evidence="1">
    <location>
        <begin position="22"/>
        <end position="262"/>
    </location>
</feature>
<dbReference type="Pfam" id="PF13927">
    <property type="entry name" value="Ig_3"/>
    <property type="match status" value="1"/>
</dbReference>
<gene>
    <name evidence="3" type="primary">si:dkey-52l18.4</name>
</gene>
<reference evidence="3" key="2">
    <citation type="submission" date="2025-08" db="UniProtKB">
        <authorList>
            <consortium name="Ensembl"/>
        </authorList>
    </citation>
    <scope>IDENTIFICATION</scope>
</reference>
<dbReference type="Proteomes" id="UP000005207">
    <property type="component" value="Linkage group LG14"/>
</dbReference>
<dbReference type="InterPro" id="IPR013783">
    <property type="entry name" value="Ig-like_fold"/>
</dbReference>
<organism evidence="3 4">
    <name type="scientific">Oreochromis niloticus</name>
    <name type="common">Nile tilapia</name>
    <name type="synonym">Tilapia nilotica</name>
    <dbReference type="NCBI Taxonomy" id="8128"/>
    <lineage>
        <taxon>Eukaryota</taxon>
        <taxon>Metazoa</taxon>
        <taxon>Chordata</taxon>
        <taxon>Craniata</taxon>
        <taxon>Vertebrata</taxon>
        <taxon>Euteleostomi</taxon>
        <taxon>Actinopterygii</taxon>
        <taxon>Neopterygii</taxon>
        <taxon>Teleostei</taxon>
        <taxon>Neoteleostei</taxon>
        <taxon>Acanthomorphata</taxon>
        <taxon>Ovalentaria</taxon>
        <taxon>Cichlomorphae</taxon>
        <taxon>Cichliformes</taxon>
        <taxon>Cichlidae</taxon>
        <taxon>African cichlids</taxon>
        <taxon>Pseudocrenilabrinae</taxon>
        <taxon>Oreochromini</taxon>
        <taxon>Oreochromis</taxon>
    </lineage>
</organism>
<dbReference type="InterPro" id="IPR007110">
    <property type="entry name" value="Ig-like_dom"/>
</dbReference>
<dbReference type="InterPro" id="IPR003599">
    <property type="entry name" value="Ig_sub"/>
</dbReference>
<evidence type="ECO:0000313" key="4">
    <source>
        <dbReference type="Proteomes" id="UP000005207"/>
    </source>
</evidence>
<dbReference type="Gene3D" id="2.60.40.10">
    <property type="entry name" value="Immunoglobulins"/>
    <property type="match status" value="1"/>
</dbReference>
<reference evidence="3" key="3">
    <citation type="submission" date="2025-09" db="UniProtKB">
        <authorList>
            <consortium name="Ensembl"/>
        </authorList>
    </citation>
    <scope>IDENTIFICATION</scope>
</reference>
<dbReference type="FunCoup" id="A0A669EC70">
    <property type="interactions" value="109"/>
</dbReference>
<evidence type="ECO:0000259" key="2">
    <source>
        <dbReference type="PROSITE" id="PS50835"/>
    </source>
</evidence>